<comment type="caution">
    <text evidence="1">The sequence shown here is derived from an EMBL/GenBank/DDBJ whole genome shotgun (WGS) entry which is preliminary data.</text>
</comment>
<name>A0A6I3LQ73_9FLAO</name>
<organism evidence="1 2">
    <name type="scientific">Myroides albus</name>
    <dbReference type="NCBI Taxonomy" id="2562892"/>
    <lineage>
        <taxon>Bacteria</taxon>
        <taxon>Pseudomonadati</taxon>
        <taxon>Bacteroidota</taxon>
        <taxon>Flavobacteriia</taxon>
        <taxon>Flavobacteriales</taxon>
        <taxon>Flavobacteriaceae</taxon>
        <taxon>Myroides</taxon>
    </lineage>
</organism>
<keyword evidence="2" id="KW-1185">Reference proteome</keyword>
<dbReference type="EMBL" id="WMJX01000016">
    <property type="protein sequence ID" value="MTG98272.1"/>
    <property type="molecule type" value="Genomic_DNA"/>
</dbReference>
<dbReference type="RefSeq" id="WP_155092301.1">
    <property type="nucleotide sequence ID" value="NZ_CP102754.1"/>
</dbReference>
<evidence type="ECO:0000313" key="2">
    <source>
        <dbReference type="Proteomes" id="UP000438760"/>
    </source>
</evidence>
<evidence type="ECO:0000313" key="1">
    <source>
        <dbReference type="EMBL" id="MTG98272.1"/>
    </source>
</evidence>
<dbReference type="AlphaFoldDB" id="A0A6I3LQ73"/>
<accession>A0A6I3LQ73</accession>
<dbReference type="Proteomes" id="UP000438760">
    <property type="component" value="Unassembled WGS sequence"/>
</dbReference>
<protein>
    <submittedName>
        <fullName evidence="1">Uncharacterized protein</fullName>
    </submittedName>
</protein>
<gene>
    <name evidence="1" type="ORF">GJV76_09030</name>
</gene>
<sequence>MSRVFKVTPKRIRRVNNTVLTPEMTVVVTTIQHTSCPFYNGAKELQEVLMRLYGYDYKKGNCSKNDFHVERLD</sequence>
<reference evidence="1 2" key="1">
    <citation type="submission" date="2019-11" db="EMBL/GenBank/DDBJ databases">
        <title>Genome of Strain BIT-d1.</title>
        <authorList>
            <person name="Yang Y."/>
        </authorList>
    </citation>
    <scope>NUCLEOTIDE SEQUENCE [LARGE SCALE GENOMIC DNA]</scope>
    <source>
        <strain evidence="1 2">BIT-d1</strain>
    </source>
</reference>
<dbReference type="Pfam" id="PF19637">
    <property type="entry name" value="DUF6140"/>
    <property type="match status" value="1"/>
</dbReference>
<proteinExistence type="predicted"/>
<dbReference type="InterPro" id="IPR046138">
    <property type="entry name" value="DUF6140"/>
</dbReference>
<dbReference type="OrthoDB" id="1072770at2"/>